<evidence type="ECO:0000313" key="1">
    <source>
        <dbReference type="EMBL" id="CAD2171861.1"/>
    </source>
</evidence>
<proteinExistence type="predicted"/>
<sequence>MEMFIVSTCPLEQVPPIIAPFSSAAIHADPAFNAPSLHLHTPSQNANG</sequence>
<protein>
    <submittedName>
        <fullName evidence="1">Uncharacterized protein</fullName>
    </submittedName>
</protein>
<accession>A0A6V7VCF5</accession>
<gene>
    <name evidence="1" type="ORF">MENT_LOCUS23381</name>
</gene>
<reference evidence="1 2" key="1">
    <citation type="submission" date="2020-08" db="EMBL/GenBank/DDBJ databases">
        <authorList>
            <person name="Koutsovoulos G."/>
            <person name="Danchin GJ E."/>
        </authorList>
    </citation>
    <scope>NUCLEOTIDE SEQUENCE [LARGE SCALE GENOMIC DNA]</scope>
</reference>
<dbReference type="EMBL" id="CAJEWN010000191">
    <property type="protein sequence ID" value="CAD2171861.1"/>
    <property type="molecule type" value="Genomic_DNA"/>
</dbReference>
<organism evidence="1 2">
    <name type="scientific">Meloidogyne enterolobii</name>
    <name type="common">Root-knot nematode worm</name>
    <name type="synonym">Meloidogyne mayaguensis</name>
    <dbReference type="NCBI Taxonomy" id="390850"/>
    <lineage>
        <taxon>Eukaryota</taxon>
        <taxon>Metazoa</taxon>
        <taxon>Ecdysozoa</taxon>
        <taxon>Nematoda</taxon>
        <taxon>Chromadorea</taxon>
        <taxon>Rhabditida</taxon>
        <taxon>Tylenchina</taxon>
        <taxon>Tylenchomorpha</taxon>
        <taxon>Tylenchoidea</taxon>
        <taxon>Meloidogynidae</taxon>
        <taxon>Meloidogyninae</taxon>
        <taxon>Meloidogyne</taxon>
    </lineage>
</organism>
<name>A0A6V7VCF5_MELEN</name>
<comment type="caution">
    <text evidence="1">The sequence shown here is derived from an EMBL/GenBank/DDBJ whole genome shotgun (WGS) entry which is preliminary data.</text>
</comment>
<evidence type="ECO:0000313" key="2">
    <source>
        <dbReference type="Proteomes" id="UP000580250"/>
    </source>
</evidence>
<dbReference type="Proteomes" id="UP000580250">
    <property type="component" value="Unassembled WGS sequence"/>
</dbReference>
<dbReference type="AlphaFoldDB" id="A0A6V7VCF5"/>